<dbReference type="Proteomes" id="UP001500013">
    <property type="component" value="Unassembled WGS sequence"/>
</dbReference>
<name>A0ABN2SBS8_9MICO</name>
<protein>
    <submittedName>
        <fullName evidence="1">Asparaginase</fullName>
    </submittedName>
</protein>
<dbReference type="PANTHER" id="PTHR42110:SF1">
    <property type="entry name" value="L-ASPARAGINASE, PUTATIVE (AFU_ORTHOLOGUE AFUA_3G11890)-RELATED"/>
    <property type="match status" value="1"/>
</dbReference>
<dbReference type="InterPro" id="IPR010349">
    <property type="entry name" value="Asparaginase_II"/>
</dbReference>
<keyword evidence="2" id="KW-1185">Reference proteome</keyword>
<dbReference type="Pfam" id="PF06089">
    <property type="entry name" value="Asparaginase_II"/>
    <property type="match status" value="1"/>
</dbReference>
<sequence>MAALSRPSGILRDVSDHLAPSTSALAPGLGSSPMTSRASTPVSAALADAPVVAHVVRGGFVESVHHGTAVVTAPDGSVELEIGDSSGPVFPRSSSKPLQGLAMVRSGLATDGRLLALACASHSGEDFHVEAAREILAGAGLTETALQNTPDYPYDDAARIAWIAGGRPKQSIVQNCSGKHASMLATCVVNGWDLATYRDPEHPLQQAVLDTVRELTGTEPSAVAVDGCGAPIHAVPLHGLAHSFGRLASATDGPEAKVARAIRDFPEYLGGTHRDVTALIRGVDGLIAKDGAEAVYAVGLRDGRGIALKVADGTSRARSVLLAAVMRRIGVGGDEVLETLERQPVLGHGQPVGAVVAVGV</sequence>
<comment type="caution">
    <text evidence="1">The sequence shown here is derived from an EMBL/GenBank/DDBJ whole genome shotgun (WGS) entry which is preliminary data.</text>
</comment>
<organism evidence="1 2">
    <name type="scientific">Terrabacter lapilli</name>
    <dbReference type="NCBI Taxonomy" id="436231"/>
    <lineage>
        <taxon>Bacteria</taxon>
        <taxon>Bacillati</taxon>
        <taxon>Actinomycetota</taxon>
        <taxon>Actinomycetes</taxon>
        <taxon>Micrococcales</taxon>
        <taxon>Intrasporangiaceae</taxon>
        <taxon>Terrabacter</taxon>
    </lineage>
</organism>
<evidence type="ECO:0000313" key="1">
    <source>
        <dbReference type="EMBL" id="GAA1983656.1"/>
    </source>
</evidence>
<reference evidence="1 2" key="1">
    <citation type="journal article" date="2019" name="Int. J. Syst. Evol. Microbiol.">
        <title>The Global Catalogue of Microorganisms (GCM) 10K type strain sequencing project: providing services to taxonomists for standard genome sequencing and annotation.</title>
        <authorList>
            <consortium name="The Broad Institute Genomics Platform"/>
            <consortium name="The Broad Institute Genome Sequencing Center for Infectious Disease"/>
            <person name="Wu L."/>
            <person name="Ma J."/>
        </authorList>
    </citation>
    <scope>NUCLEOTIDE SEQUENCE [LARGE SCALE GENOMIC DNA]</scope>
    <source>
        <strain evidence="1 2">JCM 15628</strain>
    </source>
</reference>
<gene>
    <name evidence="1" type="ORF">GCM10009817_26350</name>
</gene>
<evidence type="ECO:0000313" key="2">
    <source>
        <dbReference type="Proteomes" id="UP001500013"/>
    </source>
</evidence>
<dbReference type="PANTHER" id="PTHR42110">
    <property type="entry name" value="L-ASPARAGINASE, PUTATIVE (AFU_ORTHOLOGUE AFUA_3G11890)-RELATED"/>
    <property type="match status" value="1"/>
</dbReference>
<accession>A0ABN2SBS8</accession>
<dbReference type="EMBL" id="BAAAPU010000007">
    <property type="protein sequence ID" value="GAA1983656.1"/>
    <property type="molecule type" value="Genomic_DNA"/>
</dbReference>
<proteinExistence type="predicted"/>